<protein>
    <submittedName>
        <fullName evidence="1">Uncharacterized protein</fullName>
    </submittedName>
</protein>
<evidence type="ECO:0000313" key="2">
    <source>
        <dbReference type="Proteomes" id="UP001196413"/>
    </source>
</evidence>
<dbReference type="EMBL" id="JAHQIW010006512">
    <property type="protein sequence ID" value="KAJ1369350.1"/>
    <property type="molecule type" value="Genomic_DNA"/>
</dbReference>
<dbReference type="AlphaFoldDB" id="A0AAD5WGN5"/>
<name>A0AAD5WGN5_PARTN</name>
<comment type="caution">
    <text evidence="1">The sequence shown here is derived from an EMBL/GenBank/DDBJ whole genome shotgun (WGS) entry which is preliminary data.</text>
</comment>
<evidence type="ECO:0000313" key="1">
    <source>
        <dbReference type="EMBL" id="KAJ1369350.1"/>
    </source>
</evidence>
<proteinExistence type="predicted"/>
<sequence>MTASVPTKSETFFISMRMRRSGVFYSPDNTASAVVNHVNAGEMNKAYPQPPMAYMEMQLKQGHS</sequence>
<accession>A0AAD5WGN5</accession>
<keyword evidence="2" id="KW-1185">Reference proteome</keyword>
<reference evidence="1" key="1">
    <citation type="submission" date="2021-06" db="EMBL/GenBank/DDBJ databases">
        <title>Parelaphostrongylus tenuis whole genome reference sequence.</title>
        <authorList>
            <person name="Garwood T.J."/>
            <person name="Larsen P.A."/>
            <person name="Fountain-Jones N.M."/>
            <person name="Garbe J.R."/>
            <person name="Macchietto M.G."/>
            <person name="Kania S.A."/>
            <person name="Gerhold R.W."/>
            <person name="Richards J.E."/>
            <person name="Wolf T.M."/>
        </authorList>
    </citation>
    <scope>NUCLEOTIDE SEQUENCE</scope>
    <source>
        <strain evidence="1">MNPRO001-30</strain>
        <tissue evidence="1">Meninges</tissue>
    </source>
</reference>
<dbReference type="Proteomes" id="UP001196413">
    <property type="component" value="Unassembled WGS sequence"/>
</dbReference>
<gene>
    <name evidence="1" type="ORF">KIN20_030787</name>
</gene>
<organism evidence="1 2">
    <name type="scientific">Parelaphostrongylus tenuis</name>
    <name type="common">Meningeal worm</name>
    <dbReference type="NCBI Taxonomy" id="148309"/>
    <lineage>
        <taxon>Eukaryota</taxon>
        <taxon>Metazoa</taxon>
        <taxon>Ecdysozoa</taxon>
        <taxon>Nematoda</taxon>
        <taxon>Chromadorea</taxon>
        <taxon>Rhabditida</taxon>
        <taxon>Rhabditina</taxon>
        <taxon>Rhabditomorpha</taxon>
        <taxon>Strongyloidea</taxon>
        <taxon>Metastrongylidae</taxon>
        <taxon>Parelaphostrongylus</taxon>
    </lineage>
</organism>